<name>A0A2U2DK28_9HYPH</name>
<dbReference type="Gene3D" id="3.90.79.10">
    <property type="entry name" value="Nucleoside Triphosphate Pyrophosphohydrolase"/>
    <property type="match status" value="1"/>
</dbReference>
<comment type="cofactor">
    <cofactor evidence="1">
        <name>Mg(2+)</name>
        <dbReference type="ChEBI" id="CHEBI:18420"/>
    </cofactor>
</comment>
<dbReference type="GO" id="GO:0005737">
    <property type="term" value="C:cytoplasm"/>
    <property type="evidence" value="ECO:0007669"/>
    <property type="project" value="TreeGrafter"/>
</dbReference>
<dbReference type="AlphaFoldDB" id="A0A2U2DK28"/>
<sequence>MSDERLYRSAFADLVTVTGQILRGDCITQYAAICVRDHGDDVDILLITSRDTGRWVIPKGWGMRNKKAHQVARREAWEEAGVIGKVKKKPFGFYTYAKRLRGGGIVPAIVQVHLLHVHETRADFPELGQRVVRWFNPSEAASLVKEPELRSMVRQVPAYLNHR</sequence>
<dbReference type="SUPFAM" id="SSF55811">
    <property type="entry name" value="Nudix"/>
    <property type="match status" value="1"/>
</dbReference>
<feature type="domain" description="Nudix hydrolase" evidence="5">
    <location>
        <begin position="26"/>
        <end position="157"/>
    </location>
</feature>
<dbReference type="Pfam" id="PF00293">
    <property type="entry name" value="NUDIX"/>
    <property type="match status" value="1"/>
</dbReference>
<reference evidence="6 7" key="1">
    <citation type="submission" date="2018-05" db="EMBL/GenBank/DDBJ databases">
        <title>The draft genome of strain NS-104.</title>
        <authorList>
            <person name="Hang P."/>
            <person name="Jiang J."/>
        </authorList>
    </citation>
    <scope>NUCLEOTIDE SEQUENCE [LARGE SCALE GENOMIC DNA]</scope>
    <source>
        <strain evidence="6 7">NS-104</strain>
    </source>
</reference>
<gene>
    <name evidence="6" type="ORF">DEM27_24255</name>
</gene>
<proteinExistence type="predicted"/>
<evidence type="ECO:0000256" key="1">
    <source>
        <dbReference type="ARBA" id="ARBA00001946"/>
    </source>
</evidence>
<dbReference type="RefSeq" id="WP_109460830.1">
    <property type="nucleotide sequence ID" value="NZ_QFBC01000014.1"/>
</dbReference>
<protein>
    <submittedName>
        <fullName evidence="6">DNA mismatch repair protein MutT</fullName>
    </submittedName>
</protein>
<dbReference type="InterPro" id="IPR015797">
    <property type="entry name" value="NUDIX_hydrolase-like_dom_sf"/>
</dbReference>
<evidence type="ECO:0000256" key="2">
    <source>
        <dbReference type="ARBA" id="ARBA00022723"/>
    </source>
</evidence>
<evidence type="ECO:0000256" key="3">
    <source>
        <dbReference type="ARBA" id="ARBA00022801"/>
    </source>
</evidence>
<dbReference type="Proteomes" id="UP000245252">
    <property type="component" value="Unassembled WGS sequence"/>
</dbReference>
<keyword evidence="4" id="KW-0460">Magnesium</keyword>
<dbReference type="EMBL" id="QFBC01000014">
    <property type="protein sequence ID" value="PWE53662.1"/>
    <property type="molecule type" value="Genomic_DNA"/>
</dbReference>
<accession>A0A2U2DK28</accession>
<evidence type="ECO:0000259" key="5">
    <source>
        <dbReference type="PROSITE" id="PS51462"/>
    </source>
</evidence>
<dbReference type="PANTHER" id="PTHR12629">
    <property type="entry name" value="DIPHOSPHOINOSITOL POLYPHOSPHATE PHOSPHOHYDROLASE"/>
    <property type="match status" value="1"/>
</dbReference>
<keyword evidence="7" id="KW-1185">Reference proteome</keyword>
<dbReference type="GO" id="GO:0016462">
    <property type="term" value="F:pyrophosphatase activity"/>
    <property type="evidence" value="ECO:0007669"/>
    <property type="project" value="InterPro"/>
</dbReference>
<evidence type="ECO:0000313" key="6">
    <source>
        <dbReference type="EMBL" id="PWE53662.1"/>
    </source>
</evidence>
<dbReference type="PANTHER" id="PTHR12629:SF0">
    <property type="entry name" value="DIPHOSPHOINOSITOL-POLYPHOSPHATE DIPHOSPHATASE"/>
    <property type="match status" value="1"/>
</dbReference>
<organism evidence="6 7">
    <name type="scientific">Metarhizobium album</name>
    <dbReference type="NCBI Taxonomy" id="2182425"/>
    <lineage>
        <taxon>Bacteria</taxon>
        <taxon>Pseudomonadati</taxon>
        <taxon>Pseudomonadota</taxon>
        <taxon>Alphaproteobacteria</taxon>
        <taxon>Hyphomicrobiales</taxon>
        <taxon>Rhizobiaceae</taxon>
        <taxon>Metarhizobium</taxon>
    </lineage>
</organism>
<dbReference type="InterPro" id="IPR000086">
    <property type="entry name" value="NUDIX_hydrolase_dom"/>
</dbReference>
<dbReference type="CDD" id="cd04666">
    <property type="entry name" value="NUDIX_DIPP2_like_Nudt4"/>
    <property type="match status" value="1"/>
</dbReference>
<dbReference type="GO" id="GO:0046872">
    <property type="term" value="F:metal ion binding"/>
    <property type="evidence" value="ECO:0007669"/>
    <property type="project" value="UniProtKB-KW"/>
</dbReference>
<dbReference type="InterPro" id="IPR047198">
    <property type="entry name" value="DDP-like_NUDIX"/>
</dbReference>
<comment type="caution">
    <text evidence="6">The sequence shown here is derived from an EMBL/GenBank/DDBJ whole genome shotgun (WGS) entry which is preliminary data.</text>
</comment>
<keyword evidence="3" id="KW-0378">Hydrolase</keyword>
<dbReference type="OrthoDB" id="7066910at2"/>
<evidence type="ECO:0000256" key="4">
    <source>
        <dbReference type="ARBA" id="ARBA00022842"/>
    </source>
</evidence>
<evidence type="ECO:0000313" key="7">
    <source>
        <dbReference type="Proteomes" id="UP000245252"/>
    </source>
</evidence>
<dbReference type="PROSITE" id="PS51462">
    <property type="entry name" value="NUDIX"/>
    <property type="match status" value="1"/>
</dbReference>
<keyword evidence="2" id="KW-0479">Metal-binding</keyword>